<evidence type="ECO:0000256" key="1">
    <source>
        <dbReference type="ARBA" id="ARBA00009518"/>
    </source>
</evidence>
<keyword evidence="4 13" id="KW-0479">Metal-binding</keyword>
<sequence length="183" mass="19337">MQPATVTGPVTVIGIDPGSQRTGWGVVREVSGVLRLVDCGVVRTAAAGGEFCDRLAKIYRDLDGILTRLQPQEAAIEQVFTAKNAASALKLGQARGVAVAACAAHGLAIRDYEPTLVKKSLVGTGRAEKEQVAFMVRQLLNVREAETPWALDTSDALAVALCHLTMRRFAARVAQGKIGSGRG</sequence>
<dbReference type="RefSeq" id="WP_257243245.1">
    <property type="nucleotide sequence ID" value="NZ_FNBX01000029.1"/>
</dbReference>
<dbReference type="GO" id="GO:0000287">
    <property type="term" value="F:magnesium ion binding"/>
    <property type="evidence" value="ECO:0007669"/>
    <property type="project" value="UniProtKB-UniRule"/>
</dbReference>
<evidence type="ECO:0000313" key="16">
    <source>
        <dbReference type="Proteomes" id="UP000199355"/>
    </source>
</evidence>
<keyword evidence="3 13" id="KW-0540">Nuclease</keyword>
<dbReference type="EMBL" id="FNBX01000029">
    <property type="protein sequence ID" value="SDG06103.1"/>
    <property type="molecule type" value="Genomic_DNA"/>
</dbReference>
<dbReference type="Pfam" id="PF02075">
    <property type="entry name" value="RuvC"/>
    <property type="match status" value="1"/>
</dbReference>
<dbReference type="NCBIfam" id="TIGR00228">
    <property type="entry name" value="ruvC"/>
    <property type="match status" value="1"/>
</dbReference>
<dbReference type="Gene3D" id="3.30.420.10">
    <property type="entry name" value="Ribonuclease H-like superfamily/Ribonuclease H"/>
    <property type="match status" value="1"/>
</dbReference>
<evidence type="ECO:0000256" key="12">
    <source>
        <dbReference type="ARBA" id="ARBA00029354"/>
    </source>
</evidence>
<feature type="binding site" evidence="13">
    <location>
        <position position="152"/>
    </location>
    <ligand>
        <name>Mg(2+)</name>
        <dbReference type="ChEBI" id="CHEBI:18420"/>
        <label>1</label>
    </ligand>
</feature>
<dbReference type="GO" id="GO:0006310">
    <property type="term" value="P:DNA recombination"/>
    <property type="evidence" value="ECO:0007669"/>
    <property type="project" value="UniProtKB-UniRule"/>
</dbReference>
<keyword evidence="7 13" id="KW-0378">Hydrolase</keyword>
<accession>A0A1G7R5T9</accession>
<dbReference type="HAMAP" id="MF_00034">
    <property type="entry name" value="RuvC"/>
    <property type="match status" value="1"/>
</dbReference>
<evidence type="ECO:0000256" key="8">
    <source>
        <dbReference type="ARBA" id="ARBA00022842"/>
    </source>
</evidence>
<reference evidence="16" key="1">
    <citation type="submission" date="2016-10" db="EMBL/GenBank/DDBJ databases">
        <authorList>
            <person name="Varghese N."/>
            <person name="Submissions S."/>
        </authorList>
    </citation>
    <scope>NUCLEOTIDE SEQUENCE [LARGE SCALE GENOMIC DNA]</scope>
    <source>
        <strain evidence="16">KHC7</strain>
    </source>
</reference>
<dbReference type="InterPro" id="IPR036397">
    <property type="entry name" value="RNaseH_sf"/>
</dbReference>
<comment type="catalytic activity">
    <reaction evidence="12 13">
        <text>Endonucleolytic cleavage at a junction such as a reciprocal single-stranded crossover between two homologous DNA duplexes (Holliday junction).</text>
        <dbReference type="EC" id="3.1.21.10"/>
    </reaction>
</comment>
<keyword evidence="10 13" id="KW-0233">DNA recombination</keyword>
<keyword evidence="11 13" id="KW-0234">DNA repair</keyword>
<dbReference type="InterPro" id="IPR020563">
    <property type="entry name" value="X-over_junc_endoDNase_Mg_BS"/>
</dbReference>
<keyword evidence="5 13" id="KW-0255">Endonuclease</keyword>
<dbReference type="GO" id="GO:0008821">
    <property type="term" value="F:crossover junction DNA endonuclease activity"/>
    <property type="evidence" value="ECO:0007669"/>
    <property type="project" value="UniProtKB-UniRule"/>
</dbReference>
<keyword evidence="2 13" id="KW-0963">Cytoplasm</keyword>
<evidence type="ECO:0000256" key="5">
    <source>
        <dbReference type="ARBA" id="ARBA00022759"/>
    </source>
</evidence>
<dbReference type="GO" id="GO:0006281">
    <property type="term" value="P:DNA repair"/>
    <property type="evidence" value="ECO:0007669"/>
    <property type="project" value="UniProtKB-UniRule"/>
</dbReference>
<dbReference type="PANTHER" id="PTHR30194">
    <property type="entry name" value="CROSSOVER JUNCTION ENDODEOXYRIBONUCLEASE RUVC"/>
    <property type="match status" value="1"/>
</dbReference>
<comment type="subcellular location">
    <subcellularLocation>
        <location evidence="13">Cytoplasm</location>
    </subcellularLocation>
</comment>
<dbReference type="FunFam" id="3.30.420.10:FF:000002">
    <property type="entry name" value="Crossover junction endodeoxyribonuclease RuvC"/>
    <property type="match status" value="1"/>
</dbReference>
<dbReference type="STRING" id="571438.SAMN05192586_1298"/>
<evidence type="ECO:0000256" key="13">
    <source>
        <dbReference type="HAMAP-Rule" id="MF_00034"/>
    </source>
</evidence>
<evidence type="ECO:0000256" key="14">
    <source>
        <dbReference type="NCBIfam" id="TIGR00228"/>
    </source>
</evidence>
<keyword evidence="9 13" id="KW-0238">DNA-binding</keyword>
<evidence type="ECO:0000256" key="11">
    <source>
        <dbReference type="ARBA" id="ARBA00023204"/>
    </source>
</evidence>
<dbReference type="PROSITE" id="PS01321">
    <property type="entry name" value="RUVC"/>
    <property type="match status" value="1"/>
</dbReference>
<feature type="active site" evidence="13">
    <location>
        <position position="152"/>
    </location>
</feature>
<organism evidence="15 16">
    <name type="scientific">Desulfovibrio legallii</name>
    <dbReference type="NCBI Taxonomy" id="571438"/>
    <lineage>
        <taxon>Bacteria</taxon>
        <taxon>Pseudomonadati</taxon>
        <taxon>Thermodesulfobacteriota</taxon>
        <taxon>Desulfovibrionia</taxon>
        <taxon>Desulfovibrionales</taxon>
        <taxon>Desulfovibrionaceae</taxon>
        <taxon>Desulfovibrio</taxon>
    </lineage>
</organism>
<feature type="active site" evidence="13">
    <location>
        <position position="77"/>
    </location>
</feature>
<dbReference type="GO" id="GO:0005737">
    <property type="term" value="C:cytoplasm"/>
    <property type="evidence" value="ECO:0007669"/>
    <property type="project" value="UniProtKB-SubCell"/>
</dbReference>
<feature type="binding site" evidence="13">
    <location>
        <position position="77"/>
    </location>
    <ligand>
        <name>Mg(2+)</name>
        <dbReference type="ChEBI" id="CHEBI:18420"/>
        <label>2</label>
    </ligand>
</feature>
<proteinExistence type="inferred from homology"/>
<feature type="binding site" evidence="13">
    <location>
        <position position="16"/>
    </location>
    <ligand>
        <name>Mg(2+)</name>
        <dbReference type="ChEBI" id="CHEBI:18420"/>
        <label>1</label>
    </ligand>
</feature>
<dbReference type="EC" id="3.1.21.10" evidence="13 14"/>
<gene>
    <name evidence="13" type="primary">ruvC</name>
    <name evidence="15" type="ORF">SAMN05192586_1298</name>
</gene>
<evidence type="ECO:0000256" key="4">
    <source>
        <dbReference type="ARBA" id="ARBA00022723"/>
    </source>
</evidence>
<evidence type="ECO:0000313" key="15">
    <source>
        <dbReference type="EMBL" id="SDG06103.1"/>
    </source>
</evidence>
<protein>
    <recommendedName>
        <fullName evidence="13 14">Crossover junction endodeoxyribonuclease RuvC</fullName>
        <ecNumber evidence="13 14">3.1.21.10</ecNumber>
    </recommendedName>
    <alternativeName>
        <fullName evidence="13">Holliday junction nuclease RuvC</fullName>
    </alternativeName>
    <alternativeName>
        <fullName evidence="13">Holliday junction resolvase RuvC</fullName>
    </alternativeName>
</protein>
<dbReference type="PRINTS" id="PR00696">
    <property type="entry name" value="RSOLVASERUVC"/>
</dbReference>
<keyword evidence="16" id="KW-1185">Reference proteome</keyword>
<feature type="active site" evidence="13">
    <location>
        <position position="16"/>
    </location>
</feature>
<comment type="similarity">
    <text evidence="1 13">Belongs to the RuvC family.</text>
</comment>
<dbReference type="CDD" id="cd16962">
    <property type="entry name" value="RuvC"/>
    <property type="match status" value="1"/>
</dbReference>
<dbReference type="SUPFAM" id="SSF53098">
    <property type="entry name" value="Ribonuclease H-like"/>
    <property type="match status" value="1"/>
</dbReference>
<evidence type="ECO:0000256" key="7">
    <source>
        <dbReference type="ARBA" id="ARBA00022801"/>
    </source>
</evidence>
<comment type="function">
    <text evidence="13">The RuvA-RuvB-RuvC complex processes Holliday junction (HJ) DNA during genetic recombination and DNA repair. Endonuclease that resolves HJ intermediates. Cleaves cruciform DNA by making single-stranded nicks across the HJ at symmetrical positions within the homologous arms, yielding a 5'-phosphate and a 3'-hydroxyl group; requires a central core of homology in the junction. The consensus cleavage sequence is 5'-(A/T)TT(C/G)-3'. Cleavage occurs on the 3'-side of the TT dinucleotide at the point of strand exchange. HJ branch migration catalyzed by RuvA-RuvB allows RuvC to scan DNA until it finds its consensus sequence, where it cleaves and resolves the cruciform DNA.</text>
</comment>
<comment type="cofactor">
    <cofactor evidence="13">
        <name>Mg(2+)</name>
        <dbReference type="ChEBI" id="CHEBI:18420"/>
    </cofactor>
    <text evidence="13">Binds 2 Mg(2+) ion per subunit.</text>
</comment>
<evidence type="ECO:0000256" key="9">
    <source>
        <dbReference type="ARBA" id="ARBA00023125"/>
    </source>
</evidence>
<dbReference type="InterPro" id="IPR002176">
    <property type="entry name" value="X-over_junc_endoDNase_RuvC"/>
</dbReference>
<evidence type="ECO:0000256" key="3">
    <source>
        <dbReference type="ARBA" id="ARBA00022722"/>
    </source>
</evidence>
<dbReference type="GO" id="GO:0048476">
    <property type="term" value="C:Holliday junction resolvase complex"/>
    <property type="evidence" value="ECO:0007669"/>
    <property type="project" value="UniProtKB-UniRule"/>
</dbReference>
<comment type="subunit">
    <text evidence="13">Homodimer which binds Holliday junction (HJ) DNA. The HJ becomes 2-fold symmetrical on binding to RuvC with unstacked arms; it has a different conformation from HJ DNA in complex with RuvA. In the full resolvosome a probable DNA-RuvA(4)-RuvB(12)-RuvC(2) complex forms which resolves the HJ.</text>
</comment>
<evidence type="ECO:0000256" key="2">
    <source>
        <dbReference type="ARBA" id="ARBA00022490"/>
    </source>
</evidence>
<keyword evidence="8 13" id="KW-0460">Magnesium</keyword>
<evidence type="ECO:0000256" key="6">
    <source>
        <dbReference type="ARBA" id="ARBA00022763"/>
    </source>
</evidence>
<name>A0A1G7R5T9_9BACT</name>
<evidence type="ECO:0000256" key="10">
    <source>
        <dbReference type="ARBA" id="ARBA00023172"/>
    </source>
</evidence>
<dbReference type="InterPro" id="IPR012337">
    <property type="entry name" value="RNaseH-like_sf"/>
</dbReference>
<dbReference type="AlphaFoldDB" id="A0A1G7R5T9"/>
<dbReference type="GO" id="GO:0003677">
    <property type="term" value="F:DNA binding"/>
    <property type="evidence" value="ECO:0007669"/>
    <property type="project" value="UniProtKB-KW"/>
</dbReference>
<keyword evidence="6 13" id="KW-0227">DNA damage</keyword>
<dbReference type="PANTHER" id="PTHR30194:SF3">
    <property type="entry name" value="CROSSOVER JUNCTION ENDODEOXYRIBONUCLEASE RUVC"/>
    <property type="match status" value="1"/>
</dbReference>
<dbReference type="Proteomes" id="UP000199355">
    <property type="component" value="Unassembled WGS sequence"/>
</dbReference>